<accession>A0A8N1S2J8</accession>
<dbReference type="PANTHER" id="PTHR21053:SF2">
    <property type="entry name" value="TRANSCRIPTION ELONGATION FACTOR, MITOCHONDRIAL"/>
    <property type="match status" value="1"/>
</dbReference>
<dbReference type="PANTHER" id="PTHR21053">
    <property type="entry name" value="TRANSCRIPTION ELONGATION FACTOR, MITOCHONDRIAL"/>
    <property type="match status" value="1"/>
</dbReference>
<dbReference type="InterPro" id="IPR039150">
    <property type="entry name" value="TEFM"/>
</dbReference>
<dbReference type="InterPro" id="IPR010994">
    <property type="entry name" value="RuvA_2-like"/>
</dbReference>
<sequence length="309" mass="36265">MWNLMLMRLYNTTIKSRKVQICKHWTSNVTVIKMNSMCTNTDSFDINLFSPVDKEKILEVINNRNTKDLLQYSISEKRAQNLELHRANNGPFTSLEDLLQDVNTALGIYVGYDMISWSLLNRDCQVLQWSFKCFPQKESKENIHSILQTTIPIARKLPKADRYIMQEASIGHIQNRKSYQHFAQQSLMSAIILSYLTMQDNQCNDIVKFVENNIFILRQSVLRKVYGLTLDKETISTQYMLQKLLQESELVKTNEPKVLIGRELKDMYNAQNSVYQEQIGWSLLISLVFIELFVHKRSDMIFREFPQRS</sequence>
<dbReference type="OrthoDB" id="5949570at2759"/>
<dbReference type="GO" id="GO:0042645">
    <property type="term" value="C:mitochondrial nucleoid"/>
    <property type="evidence" value="ECO:0007669"/>
    <property type="project" value="TreeGrafter"/>
</dbReference>
<dbReference type="RefSeq" id="XP_025073000.1">
    <property type="nucleotide sequence ID" value="XM_025217215.1"/>
</dbReference>
<name>A0A8N1S2J8_9HYME</name>
<dbReference type="AlphaFoldDB" id="A0A8N1S2J8"/>
<evidence type="ECO:0000313" key="2">
    <source>
        <dbReference type="RefSeq" id="XP_025073000.1"/>
    </source>
</evidence>
<organism evidence="1 2">
    <name type="scientific">Pogonomyrmex barbatus</name>
    <name type="common">red harvester ant</name>
    <dbReference type="NCBI Taxonomy" id="144034"/>
    <lineage>
        <taxon>Eukaryota</taxon>
        <taxon>Metazoa</taxon>
        <taxon>Ecdysozoa</taxon>
        <taxon>Arthropoda</taxon>
        <taxon>Hexapoda</taxon>
        <taxon>Insecta</taxon>
        <taxon>Pterygota</taxon>
        <taxon>Neoptera</taxon>
        <taxon>Endopterygota</taxon>
        <taxon>Hymenoptera</taxon>
        <taxon>Apocrita</taxon>
        <taxon>Aculeata</taxon>
        <taxon>Formicoidea</taxon>
        <taxon>Formicidae</taxon>
        <taxon>Myrmicinae</taxon>
        <taxon>Pogonomyrmex</taxon>
    </lineage>
</organism>
<dbReference type="GO" id="GO:0006392">
    <property type="term" value="P:transcription elongation by mitochondrial RNA polymerase"/>
    <property type="evidence" value="ECO:0007669"/>
    <property type="project" value="InterPro"/>
</dbReference>
<protein>
    <submittedName>
        <fullName evidence="2">Uncharacterized protein LOC105422643 isoform X2</fullName>
    </submittedName>
</protein>
<dbReference type="SUPFAM" id="SSF47781">
    <property type="entry name" value="RuvA domain 2-like"/>
    <property type="match status" value="1"/>
</dbReference>
<evidence type="ECO:0000313" key="1">
    <source>
        <dbReference type="Proteomes" id="UP000504615"/>
    </source>
</evidence>
<dbReference type="GO" id="GO:0030337">
    <property type="term" value="F:DNA polymerase processivity factor activity"/>
    <property type="evidence" value="ECO:0007669"/>
    <property type="project" value="TreeGrafter"/>
</dbReference>
<proteinExistence type="predicted"/>
<dbReference type="Proteomes" id="UP000504615">
    <property type="component" value="Unplaced"/>
</dbReference>
<reference evidence="2" key="1">
    <citation type="submission" date="2025-08" db="UniProtKB">
        <authorList>
            <consortium name="RefSeq"/>
        </authorList>
    </citation>
    <scope>IDENTIFICATION</scope>
</reference>
<gene>
    <name evidence="2" type="primary">LOC105422643</name>
</gene>
<keyword evidence="1" id="KW-1185">Reference proteome</keyword>
<dbReference type="GeneID" id="105422643"/>
<dbReference type="Gene3D" id="1.10.150.280">
    <property type="entry name" value="AF1531-like domain"/>
    <property type="match status" value="1"/>
</dbReference>